<keyword evidence="5" id="KW-1185">Reference proteome</keyword>
<dbReference type="EMBL" id="WIWP01000184">
    <property type="protein sequence ID" value="MQT28874.1"/>
    <property type="molecule type" value="Genomic_DNA"/>
</dbReference>
<evidence type="ECO:0000256" key="1">
    <source>
        <dbReference type="SAM" id="SignalP"/>
    </source>
</evidence>
<dbReference type="AlphaFoldDB" id="A0A6G1WCU4"/>
<evidence type="ECO:0000313" key="5">
    <source>
        <dbReference type="Proteomes" id="UP000713985"/>
    </source>
</evidence>
<evidence type="ECO:0000313" key="4">
    <source>
        <dbReference type="Proteomes" id="UP000478064"/>
    </source>
</evidence>
<evidence type="ECO:0000313" key="2">
    <source>
        <dbReference type="EMBL" id="MQT28874.1"/>
    </source>
</evidence>
<reference evidence="4 5" key="1">
    <citation type="submission" date="2019-10" db="EMBL/GenBank/DDBJ databases">
        <title>Evaluation of single-gene subtyping targets for Pseudomonas.</title>
        <authorList>
            <person name="Reichler S.J."/>
            <person name="Orsi R.H."/>
            <person name="Wiedmann M."/>
            <person name="Martin N.H."/>
            <person name="Murphy S.I."/>
        </authorList>
    </citation>
    <scope>NUCLEOTIDE SEQUENCE [LARGE SCALE GENOMIC DNA]</scope>
    <source>
        <strain evidence="2 5">FSL R10-0802</strain>
        <strain evidence="3 4">FSL R10-1637</strain>
    </source>
</reference>
<comment type="caution">
    <text evidence="3">The sequence shown here is derived from an EMBL/GenBank/DDBJ whole genome shotgun (WGS) entry which is preliminary data.</text>
</comment>
<keyword evidence="1" id="KW-0732">Signal</keyword>
<gene>
    <name evidence="2" type="ORF">GHN94_24120</name>
    <name evidence="3" type="ORF">GHO27_28895</name>
</gene>
<dbReference type="RefSeq" id="WP_106117522.1">
    <property type="nucleotide sequence ID" value="NZ_WIVU01000204.1"/>
</dbReference>
<protein>
    <submittedName>
        <fullName evidence="3">Uncharacterized protein</fullName>
    </submittedName>
</protein>
<feature type="chain" id="PRO_5044632239" evidence="1">
    <location>
        <begin position="20"/>
        <end position="167"/>
    </location>
</feature>
<dbReference type="EMBL" id="WIVU01000204">
    <property type="protein sequence ID" value="MQU09646.1"/>
    <property type="molecule type" value="Genomic_DNA"/>
</dbReference>
<dbReference type="Proteomes" id="UP000713985">
    <property type="component" value="Unassembled WGS sequence"/>
</dbReference>
<dbReference type="Proteomes" id="UP000478064">
    <property type="component" value="Unassembled WGS sequence"/>
</dbReference>
<dbReference type="GeneID" id="89541735"/>
<name>A0A6G1WCU4_9PSED</name>
<accession>A0A6G1WCU4</accession>
<feature type="signal peptide" evidence="1">
    <location>
        <begin position="1"/>
        <end position="19"/>
    </location>
</feature>
<organism evidence="3 4">
    <name type="scientific">Pseudomonas helleri</name>
    <dbReference type="NCBI Taxonomy" id="1608996"/>
    <lineage>
        <taxon>Bacteria</taxon>
        <taxon>Pseudomonadati</taxon>
        <taxon>Pseudomonadota</taxon>
        <taxon>Gammaproteobacteria</taxon>
        <taxon>Pseudomonadales</taxon>
        <taxon>Pseudomonadaceae</taxon>
        <taxon>Pseudomonas</taxon>
    </lineage>
</organism>
<sequence>MNKRILAVFFLLTSANSYADDWESFGDWRVKVFHDDMDTVTQIGVRTDFKDTPKPGSPFPPKTDLTIGFTIFGGRLVTLSPSVGFLGDMYWPSCDYDLSSVSVDGNKAIPLTPVEDPGSCNKVAKNGEALRQMMSGNVARMRVGYTNGTVSLKGFKEAWKKALKLSR</sequence>
<proteinExistence type="predicted"/>
<evidence type="ECO:0000313" key="3">
    <source>
        <dbReference type="EMBL" id="MQU09646.1"/>
    </source>
</evidence>